<keyword evidence="7 9" id="KW-1133">Transmembrane helix</keyword>
<dbReference type="GO" id="GO:0016020">
    <property type="term" value="C:membrane"/>
    <property type="evidence" value="ECO:0007669"/>
    <property type="project" value="UniProtKB-SubCell"/>
</dbReference>
<reference evidence="11" key="1">
    <citation type="journal article" date="2023" name="Plant J.">
        <title>The genome of the king protea, Protea cynaroides.</title>
        <authorList>
            <person name="Chang J."/>
            <person name="Duong T.A."/>
            <person name="Schoeman C."/>
            <person name="Ma X."/>
            <person name="Roodt D."/>
            <person name="Barker N."/>
            <person name="Li Z."/>
            <person name="Van de Peer Y."/>
            <person name="Mizrachi E."/>
        </authorList>
    </citation>
    <scope>NUCLEOTIDE SEQUENCE</scope>
    <source>
        <tissue evidence="11">Young leaves</tissue>
    </source>
</reference>
<dbReference type="PRINTS" id="PR00171">
    <property type="entry name" value="SUGRTRNSPORT"/>
</dbReference>
<sequence length="162" mass="18468">MRMQGIIGIILLVNLKPTGSIGQTDAVIVVLLVCLFVMCFAWSWGPLGWLIPSETFPLETRTAGFSFAVSANMLFTFIIAQSFLSMLCKMQACIFFFFAAWILVAGVFTLYLMPETKGVPIDDMVERVWKQHWFWKSYMTDDDPDEELKQRKLEMAASTSRN</sequence>
<dbReference type="Pfam" id="PF00083">
    <property type="entry name" value="Sugar_tr"/>
    <property type="match status" value="1"/>
</dbReference>
<gene>
    <name evidence="11" type="ORF">NE237_012942</name>
</gene>
<dbReference type="InterPro" id="IPR003663">
    <property type="entry name" value="Sugar/inositol_transpt"/>
</dbReference>
<evidence type="ECO:0000256" key="6">
    <source>
        <dbReference type="ARBA" id="ARBA00022847"/>
    </source>
</evidence>
<dbReference type="OrthoDB" id="5296287at2759"/>
<comment type="caution">
    <text evidence="11">The sequence shown here is derived from an EMBL/GenBank/DDBJ whole genome shotgun (WGS) entry which is preliminary data.</text>
</comment>
<keyword evidence="3" id="KW-0813">Transport</keyword>
<organism evidence="11 12">
    <name type="scientific">Protea cynaroides</name>
    <dbReference type="NCBI Taxonomy" id="273540"/>
    <lineage>
        <taxon>Eukaryota</taxon>
        <taxon>Viridiplantae</taxon>
        <taxon>Streptophyta</taxon>
        <taxon>Embryophyta</taxon>
        <taxon>Tracheophyta</taxon>
        <taxon>Spermatophyta</taxon>
        <taxon>Magnoliopsida</taxon>
        <taxon>Proteales</taxon>
        <taxon>Proteaceae</taxon>
        <taxon>Protea</taxon>
    </lineage>
</organism>
<dbReference type="SUPFAM" id="SSF103473">
    <property type="entry name" value="MFS general substrate transporter"/>
    <property type="match status" value="1"/>
</dbReference>
<feature type="domain" description="Major facilitator superfamily (MFS) profile" evidence="10">
    <location>
        <begin position="1"/>
        <end position="117"/>
    </location>
</feature>
<comment type="similarity">
    <text evidence="2">Belongs to the major facilitator superfamily. Sugar transporter (TC 2.A.1.1) family.</text>
</comment>
<evidence type="ECO:0000256" key="1">
    <source>
        <dbReference type="ARBA" id="ARBA00004141"/>
    </source>
</evidence>
<evidence type="ECO:0000256" key="7">
    <source>
        <dbReference type="ARBA" id="ARBA00022989"/>
    </source>
</evidence>
<evidence type="ECO:0000313" key="11">
    <source>
        <dbReference type="EMBL" id="KAJ4956159.1"/>
    </source>
</evidence>
<dbReference type="InterPro" id="IPR020846">
    <property type="entry name" value="MFS_dom"/>
</dbReference>
<evidence type="ECO:0000313" key="12">
    <source>
        <dbReference type="Proteomes" id="UP001141806"/>
    </source>
</evidence>
<evidence type="ECO:0000256" key="8">
    <source>
        <dbReference type="ARBA" id="ARBA00023136"/>
    </source>
</evidence>
<evidence type="ECO:0000256" key="3">
    <source>
        <dbReference type="ARBA" id="ARBA00022448"/>
    </source>
</evidence>
<feature type="transmembrane region" description="Helical" evidence="9">
    <location>
        <begin position="94"/>
        <end position="113"/>
    </location>
</feature>
<keyword evidence="8 9" id="KW-0472">Membrane</keyword>
<evidence type="ECO:0000256" key="4">
    <source>
        <dbReference type="ARBA" id="ARBA00022597"/>
    </source>
</evidence>
<feature type="transmembrane region" description="Helical" evidence="9">
    <location>
        <begin position="26"/>
        <end position="45"/>
    </location>
</feature>
<comment type="subcellular location">
    <subcellularLocation>
        <location evidence="1">Membrane</location>
        <topology evidence="1">Multi-pass membrane protein</topology>
    </subcellularLocation>
</comment>
<dbReference type="PROSITE" id="PS50850">
    <property type="entry name" value="MFS"/>
    <property type="match status" value="1"/>
</dbReference>
<dbReference type="Proteomes" id="UP001141806">
    <property type="component" value="Unassembled WGS sequence"/>
</dbReference>
<dbReference type="Gene3D" id="1.20.1250.20">
    <property type="entry name" value="MFS general substrate transporter like domains"/>
    <property type="match status" value="1"/>
</dbReference>
<dbReference type="PANTHER" id="PTHR23500:SF371">
    <property type="entry name" value="OS07G0206600 PROTEIN"/>
    <property type="match status" value="1"/>
</dbReference>
<evidence type="ECO:0000256" key="5">
    <source>
        <dbReference type="ARBA" id="ARBA00022692"/>
    </source>
</evidence>
<evidence type="ECO:0000256" key="2">
    <source>
        <dbReference type="ARBA" id="ARBA00010992"/>
    </source>
</evidence>
<dbReference type="InterPro" id="IPR005828">
    <property type="entry name" value="MFS_sugar_transport-like"/>
</dbReference>
<dbReference type="PANTHER" id="PTHR23500">
    <property type="entry name" value="SOLUTE CARRIER FAMILY 2, FACILITATED GLUCOSE TRANSPORTER"/>
    <property type="match status" value="1"/>
</dbReference>
<keyword evidence="12" id="KW-1185">Reference proteome</keyword>
<protein>
    <recommendedName>
        <fullName evidence="10">Major facilitator superfamily (MFS) profile domain-containing protein</fullName>
    </recommendedName>
</protein>
<dbReference type="InterPro" id="IPR036259">
    <property type="entry name" value="MFS_trans_sf"/>
</dbReference>
<dbReference type="GO" id="GO:0015144">
    <property type="term" value="F:carbohydrate transmembrane transporter activity"/>
    <property type="evidence" value="ECO:0007669"/>
    <property type="project" value="InterPro"/>
</dbReference>
<keyword evidence="5 9" id="KW-0812">Transmembrane</keyword>
<evidence type="ECO:0000256" key="9">
    <source>
        <dbReference type="SAM" id="Phobius"/>
    </source>
</evidence>
<name>A0A9Q0GYX9_9MAGN</name>
<feature type="transmembrane region" description="Helical" evidence="9">
    <location>
        <begin position="65"/>
        <end position="87"/>
    </location>
</feature>
<proteinExistence type="inferred from homology"/>
<dbReference type="AlphaFoldDB" id="A0A9Q0GYX9"/>
<keyword evidence="4" id="KW-0762">Sugar transport</keyword>
<dbReference type="InterPro" id="IPR045262">
    <property type="entry name" value="STP/PLT_plant"/>
</dbReference>
<dbReference type="GO" id="GO:0015293">
    <property type="term" value="F:symporter activity"/>
    <property type="evidence" value="ECO:0007669"/>
    <property type="project" value="UniProtKB-KW"/>
</dbReference>
<keyword evidence="6" id="KW-0769">Symport</keyword>
<dbReference type="EMBL" id="JAMYWD010000011">
    <property type="protein sequence ID" value="KAJ4956159.1"/>
    <property type="molecule type" value="Genomic_DNA"/>
</dbReference>
<accession>A0A9Q0GYX9</accession>
<evidence type="ECO:0000259" key="10">
    <source>
        <dbReference type="PROSITE" id="PS50850"/>
    </source>
</evidence>